<evidence type="ECO:0000313" key="2">
    <source>
        <dbReference type="EMBL" id="AJQ96547.1"/>
    </source>
</evidence>
<name>A0A0C5VPG4_9GAMM</name>
<evidence type="ECO:0000313" key="3">
    <source>
        <dbReference type="Proteomes" id="UP000032266"/>
    </source>
</evidence>
<dbReference type="InterPro" id="IPR009081">
    <property type="entry name" value="PP-bd_ACP"/>
</dbReference>
<accession>A0A0C5VPG4</accession>
<reference evidence="2 3" key="1">
    <citation type="submission" date="2014-01" db="EMBL/GenBank/DDBJ databases">
        <title>Full genme sequencing of cellulolytic bacterium Gynuella sunshinyii YC6258T gen. nov., sp. nov.</title>
        <authorList>
            <person name="Khan H."/>
            <person name="Chung E.J."/>
            <person name="Chung Y.R."/>
        </authorList>
    </citation>
    <scope>NUCLEOTIDE SEQUENCE [LARGE SCALE GENOMIC DNA]</scope>
    <source>
        <strain evidence="2 3">YC6258</strain>
    </source>
</reference>
<dbReference type="InterPro" id="IPR036736">
    <property type="entry name" value="ACP-like_sf"/>
</dbReference>
<dbReference type="Gene3D" id="1.10.1200.10">
    <property type="entry name" value="ACP-like"/>
    <property type="match status" value="1"/>
</dbReference>
<organism evidence="2 3">
    <name type="scientific">Gynuella sunshinyii YC6258</name>
    <dbReference type="NCBI Taxonomy" id="1445510"/>
    <lineage>
        <taxon>Bacteria</taxon>
        <taxon>Pseudomonadati</taxon>
        <taxon>Pseudomonadota</taxon>
        <taxon>Gammaproteobacteria</taxon>
        <taxon>Oceanospirillales</taxon>
        <taxon>Saccharospirillaceae</taxon>
        <taxon>Gynuella</taxon>
    </lineage>
</organism>
<dbReference type="RefSeq" id="WP_044618537.1">
    <property type="nucleotide sequence ID" value="NZ_CP007142.1"/>
</dbReference>
<keyword evidence="3" id="KW-1185">Reference proteome</keyword>
<sequence>MEKTHSIEKLVTFITENYMVERDEVPLDRSLIDEGIIDSFGLIEIAGFLESTFGIQIKDEDMIRENFGSVIKMIDFAERKQQS</sequence>
<dbReference type="Pfam" id="PF00550">
    <property type="entry name" value="PP-binding"/>
    <property type="match status" value="1"/>
</dbReference>
<gene>
    <name evidence="2" type="ORF">YC6258_04515</name>
</gene>
<evidence type="ECO:0000259" key="1">
    <source>
        <dbReference type="PROSITE" id="PS50075"/>
    </source>
</evidence>
<dbReference type="Proteomes" id="UP000032266">
    <property type="component" value="Chromosome"/>
</dbReference>
<dbReference type="OrthoDB" id="2625323at2"/>
<dbReference type="SUPFAM" id="SSF47336">
    <property type="entry name" value="ACP-like"/>
    <property type="match status" value="1"/>
</dbReference>
<feature type="domain" description="Carrier" evidence="1">
    <location>
        <begin position="1"/>
        <end position="81"/>
    </location>
</feature>
<dbReference type="STRING" id="1445510.YC6258_04515"/>
<dbReference type="EMBL" id="CP007142">
    <property type="protein sequence ID" value="AJQ96547.1"/>
    <property type="molecule type" value="Genomic_DNA"/>
</dbReference>
<dbReference type="PATRIC" id="fig|1445510.3.peg.4478"/>
<dbReference type="PROSITE" id="PS50075">
    <property type="entry name" value="CARRIER"/>
    <property type="match status" value="1"/>
</dbReference>
<dbReference type="KEGG" id="gsn:YC6258_04515"/>
<protein>
    <submittedName>
        <fullName evidence="2">Acyl carrier protein</fullName>
    </submittedName>
</protein>
<proteinExistence type="predicted"/>
<dbReference type="HOGENOM" id="CLU_108696_16_0_6"/>
<dbReference type="AlphaFoldDB" id="A0A0C5VPG4"/>